<evidence type="ECO:0000313" key="8">
    <source>
        <dbReference type="EMBL" id="SEP09592.1"/>
    </source>
</evidence>
<sequence>MEATLRWSLATAVAPIAWGANYFVTHELLPSGFPLYGAILRALPAGLLLLAVCRRRPRGSWWWKSLVLGALNTSAFFTLVYVSAQALPTSLASMIMATSPVVLMLLAWLLIAERPTVPALTGAVIGIAGACLMLLTAAVRVDALGVAASVGAMTLSSVGYILAKRWSGEVDVIASTSWQLIAGSLLLIPPAVVVEGAPPALTGDMLLGFGYVTVVATALAFAAWFSGLKHLPAASVGLIGLLNPVTGVLLGTLLAGDTLTGQQVGGIALVLAGLLLGQPIVSRFRRRAVGSRSAVLSGRSE</sequence>
<feature type="transmembrane region" description="Helical" evidence="6">
    <location>
        <begin position="143"/>
        <end position="163"/>
    </location>
</feature>
<comment type="similarity">
    <text evidence="2">Belongs to the EamA transporter family.</text>
</comment>
<evidence type="ECO:0000259" key="7">
    <source>
        <dbReference type="Pfam" id="PF00892"/>
    </source>
</evidence>
<feature type="transmembrane region" description="Helical" evidence="6">
    <location>
        <begin position="205"/>
        <end position="224"/>
    </location>
</feature>
<feature type="transmembrane region" description="Helical" evidence="6">
    <location>
        <begin position="170"/>
        <end position="193"/>
    </location>
</feature>
<comment type="subcellular location">
    <subcellularLocation>
        <location evidence="1">Membrane</location>
        <topology evidence="1">Multi-pass membrane protein</topology>
    </subcellularLocation>
</comment>
<dbReference type="STRING" id="394193.SAMN04489732_103609"/>
<feature type="transmembrane region" description="Helical" evidence="6">
    <location>
        <begin position="236"/>
        <end position="256"/>
    </location>
</feature>
<reference evidence="8 9" key="1">
    <citation type="submission" date="2016-10" db="EMBL/GenBank/DDBJ databases">
        <authorList>
            <person name="de Groot N.N."/>
        </authorList>
    </citation>
    <scope>NUCLEOTIDE SEQUENCE [LARGE SCALE GENOMIC DNA]</scope>
    <source>
        <strain evidence="8 9">DSM 44993</strain>
    </source>
</reference>
<evidence type="ECO:0000256" key="1">
    <source>
        <dbReference type="ARBA" id="ARBA00004141"/>
    </source>
</evidence>
<evidence type="ECO:0000256" key="2">
    <source>
        <dbReference type="ARBA" id="ARBA00007362"/>
    </source>
</evidence>
<evidence type="ECO:0000256" key="4">
    <source>
        <dbReference type="ARBA" id="ARBA00022989"/>
    </source>
</evidence>
<feature type="transmembrane region" description="Helical" evidence="6">
    <location>
        <begin position="35"/>
        <end position="53"/>
    </location>
</feature>
<feature type="domain" description="EamA" evidence="7">
    <location>
        <begin position="7"/>
        <end position="134"/>
    </location>
</feature>
<evidence type="ECO:0000256" key="5">
    <source>
        <dbReference type="ARBA" id="ARBA00023136"/>
    </source>
</evidence>
<dbReference type="PANTHER" id="PTHR32322:SF2">
    <property type="entry name" value="EAMA DOMAIN-CONTAINING PROTEIN"/>
    <property type="match status" value="1"/>
</dbReference>
<dbReference type="InterPro" id="IPR050638">
    <property type="entry name" value="AA-Vitamin_Transporters"/>
</dbReference>
<gene>
    <name evidence="8" type="ORF">SAMN04489732_103609</name>
</gene>
<feature type="transmembrane region" description="Helical" evidence="6">
    <location>
        <begin position="262"/>
        <end position="281"/>
    </location>
</feature>
<feature type="transmembrane region" description="Helical" evidence="6">
    <location>
        <begin position="117"/>
        <end position="137"/>
    </location>
</feature>
<dbReference type="InterPro" id="IPR000620">
    <property type="entry name" value="EamA_dom"/>
</dbReference>
<feature type="domain" description="EamA" evidence="7">
    <location>
        <begin position="144"/>
        <end position="276"/>
    </location>
</feature>
<keyword evidence="4 6" id="KW-1133">Transmembrane helix</keyword>
<feature type="transmembrane region" description="Helical" evidence="6">
    <location>
        <begin position="65"/>
        <end position="84"/>
    </location>
</feature>
<dbReference type="RefSeq" id="WP_177231266.1">
    <property type="nucleotide sequence ID" value="NZ_FOEF01000003.1"/>
</dbReference>
<dbReference type="EMBL" id="FOEF01000003">
    <property type="protein sequence ID" value="SEP09592.1"/>
    <property type="molecule type" value="Genomic_DNA"/>
</dbReference>
<accession>A0A1H8V273</accession>
<dbReference type="AlphaFoldDB" id="A0A1H8V273"/>
<keyword evidence="9" id="KW-1185">Reference proteome</keyword>
<dbReference type="GO" id="GO:0016020">
    <property type="term" value="C:membrane"/>
    <property type="evidence" value="ECO:0007669"/>
    <property type="project" value="UniProtKB-SubCell"/>
</dbReference>
<dbReference type="Gene3D" id="1.10.3730.20">
    <property type="match status" value="1"/>
</dbReference>
<name>A0A1H8V273_9PSEU</name>
<dbReference type="Pfam" id="PF00892">
    <property type="entry name" value="EamA"/>
    <property type="match status" value="2"/>
</dbReference>
<evidence type="ECO:0000313" key="9">
    <source>
        <dbReference type="Proteomes" id="UP000198582"/>
    </source>
</evidence>
<organism evidence="8 9">
    <name type="scientific">Amycolatopsis saalfeldensis</name>
    <dbReference type="NCBI Taxonomy" id="394193"/>
    <lineage>
        <taxon>Bacteria</taxon>
        <taxon>Bacillati</taxon>
        <taxon>Actinomycetota</taxon>
        <taxon>Actinomycetes</taxon>
        <taxon>Pseudonocardiales</taxon>
        <taxon>Pseudonocardiaceae</taxon>
        <taxon>Amycolatopsis</taxon>
    </lineage>
</organism>
<proteinExistence type="inferred from homology"/>
<dbReference type="SUPFAM" id="SSF103481">
    <property type="entry name" value="Multidrug resistance efflux transporter EmrE"/>
    <property type="match status" value="2"/>
</dbReference>
<feature type="transmembrane region" description="Helical" evidence="6">
    <location>
        <begin position="90"/>
        <end position="110"/>
    </location>
</feature>
<keyword evidence="5 6" id="KW-0472">Membrane</keyword>
<evidence type="ECO:0000256" key="6">
    <source>
        <dbReference type="SAM" id="Phobius"/>
    </source>
</evidence>
<dbReference type="Proteomes" id="UP000198582">
    <property type="component" value="Unassembled WGS sequence"/>
</dbReference>
<evidence type="ECO:0000256" key="3">
    <source>
        <dbReference type="ARBA" id="ARBA00022692"/>
    </source>
</evidence>
<dbReference type="InterPro" id="IPR037185">
    <property type="entry name" value="EmrE-like"/>
</dbReference>
<protein>
    <submittedName>
        <fullName evidence="8">Probable blue pigment (Indigoidine) exporter</fullName>
    </submittedName>
</protein>
<dbReference type="PANTHER" id="PTHR32322">
    <property type="entry name" value="INNER MEMBRANE TRANSPORTER"/>
    <property type="match status" value="1"/>
</dbReference>
<keyword evidence="3 6" id="KW-0812">Transmembrane</keyword>